<dbReference type="InterPro" id="IPR038269">
    <property type="entry name" value="SCAN_sf"/>
</dbReference>
<keyword evidence="1" id="KW-0539">Nucleus</keyword>
<proteinExistence type="predicted"/>
<dbReference type="InterPro" id="IPR050916">
    <property type="entry name" value="SCAN-C2H2_zinc_finger"/>
</dbReference>
<evidence type="ECO:0000256" key="1">
    <source>
        <dbReference type="ARBA" id="ARBA00023242"/>
    </source>
</evidence>
<evidence type="ECO:0000313" key="4">
    <source>
        <dbReference type="Proteomes" id="UP000261620"/>
    </source>
</evidence>
<dbReference type="SUPFAM" id="SSF47353">
    <property type="entry name" value="Retrovirus capsid dimerization domain-like"/>
    <property type="match status" value="1"/>
</dbReference>
<dbReference type="InterPro" id="IPR003309">
    <property type="entry name" value="SCAN_dom"/>
</dbReference>
<dbReference type="Pfam" id="PF02023">
    <property type="entry name" value="SCAN"/>
    <property type="match status" value="1"/>
</dbReference>
<dbReference type="Proteomes" id="UP000261620">
    <property type="component" value="Unplaced"/>
</dbReference>
<dbReference type="PROSITE" id="PS50804">
    <property type="entry name" value="SCAN_BOX"/>
    <property type="match status" value="1"/>
</dbReference>
<accession>A0A3Q3WUY4</accession>
<dbReference type="SMART" id="SM00431">
    <property type="entry name" value="SCAN"/>
    <property type="match status" value="1"/>
</dbReference>
<reference evidence="3" key="2">
    <citation type="submission" date="2025-09" db="UniProtKB">
        <authorList>
            <consortium name="Ensembl"/>
        </authorList>
    </citation>
    <scope>IDENTIFICATION</scope>
</reference>
<dbReference type="PANTHER" id="PTHR45935">
    <property type="entry name" value="PROTEIN ZBED8-RELATED"/>
    <property type="match status" value="1"/>
</dbReference>
<dbReference type="Ensembl" id="ENSMMOT00000016522.1">
    <property type="protein sequence ID" value="ENSMMOP00000016252.1"/>
    <property type="gene ID" value="ENSMMOG00000012405.1"/>
</dbReference>
<organism evidence="3 4">
    <name type="scientific">Mola mola</name>
    <name type="common">Ocean sunfish</name>
    <name type="synonym">Tetraodon mola</name>
    <dbReference type="NCBI Taxonomy" id="94237"/>
    <lineage>
        <taxon>Eukaryota</taxon>
        <taxon>Metazoa</taxon>
        <taxon>Chordata</taxon>
        <taxon>Craniata</taxon>
        <taxon>Vertebrata</taxon>
        <taxon>Euteleostomi</taxon>
        <taxon>Actinopterygii</taxon>
        <taxon>Neopterygii</taxon>
        <taxon>Teleostei</taxon>
        <taxon>Neoteleostei</taxon>
        <taxon>Acanthomorphata</taxon>
        <taxon>Eupercaria</taxon>
        <taxon>Tetraodontiformes</taxon>
        <taxon>Molidae</taxon>
        <taxon>Mola</taxon>
    </lineage>
</organism>
<dbReference type="PANTHER" id="PTHR45935:SF15">
    <property type="entry name" value="SCAN BOX DOMAIN-CONTAINING PROTEIN"/>
    <property type="match status" value="1"/>
</dbReference>
<keyword evidence="4" id="KW-1185">Reference proteome</keyword>
<sequence>MFEPEPLNSSNTPAVILRSQQMFGEPHIHPNENLREFYNRTKEQVGEILILEQFCHILSSELRVWVMERDPHSTREETQILEIFLEDQQVSKSYQLEAPAKAIAAQGKPLGPTLTGNGSDLLPAMRTKLWLR</sequence>
<evidence type="ECO:0000313" key="3">
    <source>
        <dbReference type="Ensembl" id="ENSMMOP00000016252.1"/>
    </source>
</evidence>
<evidence type="ECO:0000259" key="2">
    <source>
        <dbReference type="PROSITE" id="PS50804"/>
    </source>
</evidence>
<reference evidence="3" key="1">
    <citation type="submission" date="2025-08" db="UniProtKB">
        <authorList>
            <consortium name="Ensembl"/>
        </authorList>
    </citation>
    <scope>IDENTIFICATION</scope>
</reference>
<name>A0A3Q3WUY4_MOLML</name>
<protein>
    <recommendedName>
        <fullName evidence="2">SCAN box domain-containing protein</fullName>
    </recommendedName>
</protein>
<dbReference type="AlphaFoldDB" id="A0A3Q3WUY4"/>
<dbReference type="Gene3D" id="1.10.4020.10">
    <property type="entry name" value="DNA breaking-rejoining enzymes"/>
    <property type="match status" value="1"/>
</dbReference>
<feature type="domain" description="SCAN box" evidence="2">
    <location>
        <begin position="40"/>
        <end position="82"/>
    </location>
</feature>